<feature type="domain" description="Ribbon-helix-helix protein CopG" evidence="1">
    <location>
        <begin position="7"/>
        <end position="38"/>
    </location>
</feature>
<dbReference type="Pfam" id="PF01402">
    <property type="entry name" value="RHH_1"/>
    <property type="match status" value="1"/>
</dbReference>
<dbReference type="Gene3D" id="1.10.1220.10">
    <property type="entry name" value="Met repressor-like"/>
    <property type="match status" value="1"/>
</dbReference>
<dbReference type="RefSeq" id="WP_052568345.1">
    <property type="nucleotide sequence ID" value="NZ_RCOR01000018.1"/>
</dbReference>
<dbReference type="AlphaFoldDB" id="A0A429G6S5"/>
<dbReference type="GeneID" id="25399894"/>
<reference evidence="2 3" key="1">
    <citation type="submission" date="2018-10" db="EMBL/GenBank/DDBJ databases">
        <title>Co-occurring genomic capacity for anaerobic methane metabolism and dissimilatory sulfite reduction discovered in the Korarchaeota.</title>
        <authorList>
            <person name="Mckay L.J."/>
            <person name="Dlakic M."/>
            <person name="Fields M.W."/>
            <person name="Delmont T.O."/>
            <person name="Eren A.M."/>
            <person name="Jay Z.J."/>
            <person name="Klingelsmith K.B."/>
            <person name="Rusch D.B."/>
            <person name="Inskeep W.P."/>
        </authorList>
    </citation>
    <scope>NUCLEOTIDE SEQUENCE [LARGE SCALE GENOMIC DNA]</scope>
    <source>
        <strain evidence="2 3">WS</strain>
    </source>
</reference>
<gene>
    <name evidence="2" type="ORF">D9Q81_02690</name>
</gene>
<dbReference type="EMBL" id="RCOR01000018">
    <property type="protein sequence ID" value="RSN69529.1"/>
    <property type="molecule type" value="Genomic_DNA"/>
</dbReference>
<protein>
    <submittedName>
        <fullName evidence="2">Ribbon-helix-helix protein, CopG family</fullName>
    </submittedName>
</protein>
<dbReference type="InterPro" id="IPR010985">
    <property type="entry name" value="Ribbon_hlx_hlx"/>
</dbReference>
<dbReference type="SUPFAM" id="SSF47598">
    <property type="entry name" value="Ribbon-helix-helix"/>
    <property type="match status" value="1"/>
</dbReference>
<proteinExistence type="predicted"/>
<dbReference type="GO" id="GO:0006355">
    <property type="term" value="P:regulation of DNA-templated transcription"/>
    <property type="evidence" value="ECO:0007669"/>
    <property type="project" value="InterPro"/>
</dbReference>
<evidence type="ECO:0000259" key="1">
    <source>
        <dbReference type="Pfam" id="PF01402"/>
    </source>
</evidence>
<evidence type="ECO:0000313" key="2">
    <source>
        <dbReference type="EMBL" id="RSN69529.1"/>
    </source>
</evidence>
<dbReference type="InterPro" id="IPR013321">
    <property type="entry name" value="Arc_rbn_hlx_hlx"/>
</dbReference>
<sequence>MAQQIVLTVDEELIKAIDALVMEGNFKSRSEAIKAALLGFIRSKNAERVKFAFEDFISQSISDFRR</sequence>
<dbReference type="CDD" id="cd22231">
    <property type="entry name" value="RHH_NikR_HicB-like"/>
    <property type="match status" value="1"/>
</dbReference>
<evidence type="ECO:0000313" key="3">
    <source>
        <dbReference type="Proteomes" id="UP000278149"/>
    </source>
</evidence>
<accession>A0A429G6S5</accession>
<comment type="caution">
    <text evidence="2">The sequence shown here is derived from an EMBL/GenBank/DDBJ whole genome shotgun (WGS) entry which is preliminary data.</text>
</comment>
<organism evidence="2 3">
    <name type="scientific">Candidatus Korarchaeum cryptofilum</name>
    <dbReference type="NCBI Taxonomy" id="498846"/>
    <lineage>
        <taxon>Archaea</taxon>
        <taxon>Thermoproteota</taxon>
        <taxon>Candidatus Korarchaeia</taxon>
        <taxon>Candidatus Korarchaeales</taxon>
        <taxon>Candidatus Korarchaeaceae</taxon>
        <taxon>Candidatus Korarchaeum</taxon>
    </lineage>
</organism>
<dbReference type="Proteomes" id="UP000278149">
    <property type="component" value="Unassembled WGS sequence"/>
</dbReference>
<dbReference type="InterPro" id="IPR002145">
    <property type="entry name" value="CopG"/>
</dbReference>
<name>A0A429G6S5_9CREN</name>